<feature type="compositionally biased region" description="Polar residues" evidence="1">
    <location>
        <begin position="158"/>
        <end position="169"/>
    </location>
</feature>
<dbReference type="Proteomes" id="UP001152795">
    <property type="component" value="Unassembled WGS sequence"/>
</dbReference>
<feature type="compositionally biased region" description="Basic and acidic residues" evidence="1">
    <location>
        <begin position="330"/>
        <end position="349"/>
    </location>
</feature>
<sequence length="883" mass="102908">MAQAKDIAQVFLHKRFPNWKNNNKTYMIPPLFQATRSRHQIGITQPVVYTERGDNGESIIYNLLEKLGNVQRMGMFVFHNFALNDIRKWNKKCKNKEYLVPEIASKTGEFDFIIFHHQLGIISLQVKHYSGKFNKANMEKIVKQLKFSHNIITKLANPKSNTNSATHTQDYAPKLSSETTEKDDFSVPYKEVLALPFIKKADFNRADFSSLKDDIVLLFQDDSQDKSSFRKWWHEAIESPAMIKMSAETQEAYERALSHILMIRHMNPVTDVEYIREIHQSLDKYKYHGNAAYPQLTENMFPHLWKWCWNVLSEKYRKYPVLDEEEEKDPDLKKKAEDKKKEEKLRQQSFMEKNKLGKKDLPNKKGKKLLNKLLENSKYIEGDEYSLIDDAIFAVFEDSHYLFYKNTLDYINRMRKVSLEIEEEDTNEEEILKKYPYLKLESPKDLNMLDRHLAESFFIDGDEPSKVDKQVMESLTCRMRLKHGCHPIVMTSEQLVVFEGPSKQLIIGPPGSGKTELMKFKALELNINMKICKSEKKIMYILANGSPDYPEGNSLLFYQIKEFFKKSHLVEVISIVIKDEPSEDTEHTTSEIRKKIQNGEYEHAFIDEYWIGSRTTENKIILEIVRGLPGYVWISSVFNYQPEAKKVKANTQPLLTALHENGGEVRHVTQVTRATNSIIELERDYSKVYADRSYPYGTERILGHSYEGLPVTWAVEENVSEMYDKCVDIVYRAITDVIRWDILNRDNITLDPADILIVDFAIRMDESRQLEQSLMDRLTNRHVPVWTFDESRDKTRKVTLLQSVTHSASKFVDGVEWAMVVVILPSGMVGETAKLADGAEKLRNYDPYISFFRTMVKLVVISDKWTNKEEFLSDVKKKLNPDP</sequence>
<protein>
    <submittedName>
        <fullName evidence="2">Uncharacterized protein</fullName>
    </submittedName>
</protein>
<feature type="region of interest" description="Disordered" evidence="1">
    <location>
        <begin position="327"/>
        <end position="349"/>
    </location>
</feature>
<dbReference type="InterPro" id="IPR027417">
    <property type="entry name" value="P-loop_NTPase"/>
</dbReference>
<keyword evidence="3" id="KW-1185">Reference proteome</keyword>
<evidence type="ECO:0000313" key="2">
    <source>
        <dbReference type="EMBL" id="CAB4021551.1"/>
    </source>
</evidence>
<gene>
    <name evidence="2" type="ORF">PACLA_8A022294</name>
</gene>
<evidence type="ECO:0000256" key="1">
    <source>
        <dbReference type="SAM" id="MobiDB-lite"/>
    </source>
</evidence>
<feature type="region of interest" description="Disordered" evidence="1">
    <location>
        <begin position="158"/>
        <end position="177"/>
    </location>
</feature>
<organism evidence="2 3">
    <name type="scientific">Paramuricea clavata</name>
    <name type="common">Red gorgonian</name>
    <name type="synonym">Violescent sea-whip</name>
    <dbReference type="NCBI Taxonomy" id="317549"/>
    <lineage>
        <taxon>Eukaryota</taxon>
        <taxon>Metazoa</taxon>
        <taxon>Cnidaria</taxon>
        <taxon>Anthozoa</taxon>
        <taxon>Octocorallia</taxon>
        <taxon>Malacalcyonacea</taxon>
        <taxon>Plexauridae</taxon>
        <taxon>Paramuricea</taxon>
    </lineage>
</organism>
<dbReference type="SUPFAM" id="SSF52540">
    <property type="entry name" value="P-loop containing nucleoside triphosphate hydrolases"/>
    <property type="match status" value="1"/>
</dbReference>
<proteinExistence type="predicted"/>
<dbReference type="EMBL" id="CACRXK020011496">
    <property type="protein sequence ID" value="CAB4021551.1"/>
    <property type="molecule type" value="Genomic_DNA"/>
</dbReference>
<evidence type="ECO:0000313" key="3">
    <source>
        <dbReference type="Proteomes" id="UP001152795"/>
    </source>
</evidence>
<accession>A0A6S7K0L3</accession>
<dbReference type="AlphaFoldDB" id="A0A6S7K0L3"/>
<dbReference type="OrthoDB" id="5964143at2759"/>
<reference evidence="2" key="1">
    <citation type="submission" date="2020-04" db="EMBL/GenBank/DDBJ databases">
        <authorList>
            <person name="Alioto T."/>
            <person name="Alioto T."/>
            <person name="Gomez Garrido J."/>
        </authorList>
    </citation>
    <scope>NUCLEOTIDE SEQUENCE</scope>
    <source>
        <strain evidence="2">A484AB</strain>
    </source>
</reference>
<comment type="caution">
    <text evidence="2">The sequence shown here is derived from an EMBL/GenBank/DDBJ whole genome shotgun (WGS) entry which is preliminary data.</text>
</comment>
<name>A0A6S7K0L3_PARCT</name>